<feature type="domain" description="CCHC-type" evidence="2">
    <location>
        <begin position="185"/>
        <end position="201"/>
    </location>
</feature>
<dbReference type="GO" id="GO:0003676">
    <property type="term" value="F:nucleic acid binding"/>
    <property type="evidence" value="ECO:0007669"/>
    <property type="project" value="InterPro"/>
</dbReference>
<dbReference type="Proteomes" id="UP001497516">
    <property type="component" value="Chromosome 10"/>
</dbReference>
<evidence type="ECO:0000259" key="2">
    <source>
        <dbReference type="SMART" id="SM00343"/>
    </source>
</evidence>
<feature type="compositionally biased region" description="Polar residues" evidence="1">
    <location>
        <begin position="259"/>
        <end position="277"/>
    </location>
</feature>
<dbReference type="AlphaFoldDB" id="A0AAV2D444"/>
<dbReference type="EMBL" id="OZ034814">
    <property type="protein sequence ID" value="CAL1363914.1"/>
    <property type="molecule type" value="Genomic_DNA"/>
</dbReference>
<dbReference type="InterPro" id="IPR036875">
    <property type="entry name" value="Znf_CCHC_sf"/>
</dbReference>
<feature type="compositionally biased region" description="Low complexity" evidence="1">
    <location>
        <begin position="224"/>
        <end position="245"/>
    </location>
</feature>
<feature type="region of interest" description="Disordered" evidence="1">
    <location>
        <begin position="203"/>
        <end position="284"/>
    </location>
</feature>
<gene>
    <name evidence="3" type="ORF">LTRI10_LOCUS10137</name>
</gene>
<evidence type="ECO:0000313" key="3">
    <source>
        <dbReference type="EMBL" id="CAL1363914.1"/>
    </source>
</evidence>
<sequence length="284" mass="31838">MAEENEALDKTHTWDQSSIHLQFGRFDTAKEVWDLLAARYVTSDLAQQYQLWDQLHRLKQEPGQLVIDFLAQMQSIWDLLSQADPAWKCQDDARLYTTHQDRVRLIQFLMALHSDFEAARASLLHRSPLPTLESAISELISEETRLGMLKPRRSDMVLATTSSANKFCKNCNRSDHTLAQCPTVECRYCPKIGHILPFCPTRPPKPDANKIKTTPKKGGHSEFSSRSIAASAISTQDESSSSSPSLTLNDLENILAQLRGNSNPTPTMSALSGSSDGTCHWDRP</sequence>
<keyword evidence="4" id="KW-1185">Reference proteome</keyword>
<dbReference type="PANTHER" id="PTHR34222">
    <property type="entry name" value="GAG_PRE-INTEGRS DOMAIN-CONTAINING PROTEIN"/>
    <property type="match status" value="1"/>
</dbReference>
<dbReference type="Pfam" id="PF14223">
    <property type="entry name" value="Retrotran_gag_2"/>
    <property type="match status" value="1"/>
</dbReference>
<dbReference type="SMART" id="SM00343">
    <property type="entry name" value="ZnF_C2HC"/>
    <property type="match status" value="2"/>
</dbReference>
<dbReference type="GO" id="GO:0008270">
    <property type="term" value="F:zinc ion binding"/>
    <property type="evidence" value="ECO:0007669"/>
    <property type="project" value="InterPro"/>
</dbReference>
<dbReference type="SUPFAM" id="SSF57756">
    <property type="entry name" value="Retrovirus zinc finger-like domains"/>
    <property type="match status" value="1"/>
</dbReference>
<dbReference type="Gene3D" id="4.10.60.10">
    <property type="entry name" value="Zinc finger, CCHC-type"/>
    <property type="match status" value="1"/>
</dbReference>
<name>A0AAV2D444_9ROSI</name>
<protein>
    <recommendedName>
        <fullName evidence="2">CCHC-type domain-containing protein</fullName>
    </recommendedName>
</protein>
<organism evidence="3 4">
    <name type="scientific">Linum trigynum</name>
    <dbReference type="NCBI Taxonomy" id="586398"/>
    <lineage>
        <taxon>Eukaryota</taxon>
        <taxon>Viridiplantae</taxon>
        <taxon>Streptophyta</taxon>
        <taxon>Embryophyta</taxon>
        <taxon>Tracheophyta</taxon>
        <taxon>Spermatophyta</taxon>
        <taxon>Magnoliopsida</taxon>
        <taxon>eudicotyledons</taxon>
        <taxon>Gunneridae</taxon>
        <taxon>Pentapetalae</taxon>
        <taxon>rosids</taxon>
        <taxon>fabids</taxon>
        <taxon>Malpighiales</taxon>
        <taxon>Linaceae</taxon>
        <taxon>Linum</taxon>
    </lineage>
</organism>
<dbReference type="InterPro" id="IPR001878">
    <property type="entry name" value="Znf_CCHC"/>
</dbReference>
<accession>A0AAV2D444</accession>
<evidence type="ECO:0000256" key="1">
    <source>
        <dbReference type="SAM" id="MobiDB-lite"/>
    </source>
</evidence>
<reference evidence="3 4" key="1">
    <citation type="submission" date="2024-04" db="EMBL/GenBank/DDBJ databases">
        <authorList>
            <person name="Fracassetti M."/>
        </authorList>
    </citation>
    <scope>NUCLEOTIDE SEQUENCE [LARGE SCALE GENOMIC DNA]</scope>
</reference>
<proteinExistence type="predicted"/>
<dbReference type="PANTHER" id="PTHR34222:SF100">
    <property type="entry name" value="CCHC-TYPE DOMAIN-CONTAINING PROTEIN"/>
    <property type="match status" value="1"/>
</dbReference>
<feature type="domain" description="CCHC-type" evidence="2">
    <location>
        <begin position="167"/>
        <end position="183"/>
    </location>
</feature>
<evidence type="ECO:0000313" key="4">
    <source>
        <dbReference type="Proteomes" id="UP001497516"/>
    </source>
</evidence>